<dbReference type="PROSITE" id="PS52015">
    <property type="entry name" value="TONB_CTD"/>
    <property type="match status" value="1"/>
</dbReference>
<evidence type="ECO:0000256" key="1">
    <source>
        <dbReference type="SAM" id="SignalP"/>
    </source>
</evidence>
<evidence type="ECO:0000313" key="4">
    <source>
        <dbReference type="Proteomes" id="UP000063991"/>
    </source>
</evidence>
<dbReference type="SUPFAM" id="SSF74653">
    <property type="entry name" value="TolA/TonB C-terminal domain"/>
    <property type="match status" value="1"/>
</dbReference>
<reference evidence="3 4" key="1">
    <citation type="submission" date="2015-12" db="EMBL/GenBank/DDBJ databases">
        <authorList>
            <person name="Shamseldin A."/>
            <person name="Moawad H."/>
            <person name="Abd El-Rahim W.M."/>
            <person name="Sadowsky M.J."/>
        </authorList>
    </citation>
    <scope>NUCLEOTIDE SEQUENCE [LARGE SCALE GENOMIC DNA]</scope>
    <source>
        <strain evidence="3 4">D7</strain>
    </source>
</reference>
<dbReference type="EMBL" id="CP014323">
    <property type="protein sequence ID" value="AMJ97121.1"/>
    <property type="molecule type" value="Genomic_DNA"/>
</dbReference>
<name>A0A126PVU6_ALTMA</name>
<gene>
    <name evidence="3" type="ORF">AVL55_02425</name>
</gene>
<evidence type="ECO:0000259" key="2">
    <source>
        <dbReference type="PROSITE" id="PS52015"/>
    </source>
</evidence>
<keyword evidence="1" id="KW-0732">Signal</keyword>
<proteinExistence type="predicted"/>
<feature type="chain" id="PRO_5007272318" evidence="1">
    <location>
        <begin position="20"/>
        <end position="144"/>
    </location>
</feature>
<dbReference type="Gene3D" id="3.30.1150.10">
    <property type="match status" value="1"/>
</dbReference>
<dbReference type="AlphaFoldDB" id="A0A126PVU6"/>
<organism evidence="3 4">
    <name type="scientific">Alteromonas macleodii</name>
    <name type="common">Pseudoalteromonas macleodii</name>
    <dbReference type="NCBI Taxonomy" id="28108"/>
    <lineage>
        <taxon>Bacteria</taxon>
        <taxon>Pseudomonadati</taxon>
        <taxon>Pseudomonadota</taxon>
        <taxon>Gammaproteobacteria</taxon>
        <taxon>Alteromonadales</taxon>
        <taxon>Alteromonadaceae</taxon>
        <taxon>Alteromonas/Salinimonas group</taxon>
        <taxon>Alteromonas</taxon>
    </lineage>
</organism>
<accession>A0A126PVU6</accession>
<dbReference type="GO" id="GO:0055085">
    <property type="term" value="P:transmembrane transport"/>
    <property type="evidence" value="ECO:0007669"/>
    <property type="project" value="InterPro"/>
</dbReference>
<evidence type="ECO:0000313" key="3">
    <source>
        <dbReference type="EMBL" id="AMJ97121.1"/>
    </source>
</evidence>
<protein>
    <submittedName>
        <fullName evidence="3">Energy transducer TonB</fullName>
    </submittedName>
</protein>
<dbReference type="Proteomes" id="UP000063991">
    <property type="component" value="Chromosome"/>
</dbReference>
<sequence>MFYKASLFSLCLLSASSFADTIYGTVELTHLTPTQAESTWQRENQVVPRYPMKLAQKGIAGCGIFKVNVDAEGTTKSIMLVNSVPKRVIEKPAARVIEEWDWTLVEGKSAASEEKLIRLDFCLGASSEEEAHQLCKQQASMACE</sequence>
<dbReference type="OrthoDB" id="6266234at2"/>
<dbReference type="InterPro" id="IPR037682">
    <property type="entry name" value="TonB_C"/>
</dbReference>
<dbReference type="RefSeq" id="WP_061094123.1">
    <property type="nucleotide sequence ID" value="NZ_CP014323.1"/>
</dbReference>
<feature type="domain" description="TonB C-terminal" evidence="2">
    <location>
        <begin position="35"/>
        <end position="130"/>
    </location>
</feature>
<dbReference type="Pfam" id="PF03544">
    <property type="entry name" value="TonB_C"/>
    <property type="match status" value="1"/>
</dbReference>
<feature type="signal peptide" evidence="1">
    <location>
        <begin position="1"/>
        <end position="19"/>
    </location>
</feature>